<reference evidence="7" key="1">
    <citation type="submission" date="2017-06" db="EMBL/GenBank/DDBJ databases">
        <authorList>
            <person name="Rodrigo-Torres L."/>
            <person name="Arahal R.D."/>
            <person name="Lucena T."/>
        </authorList>
    </citation>
    <scope>NUCLEOTIDE SEQUENCE [LARGE SCALE GENOMIC DNA]</scope>
    <source>
        <strain evidence="7">CECT 9192</strain>
    </source>
</reference>
<evidence type="ECO:0000256" key="3">
    <source>
        <dbReference type="ARBA" id="ARBA00022679"/>
    </source>
</evidence>
<keyword evidence="7" id="KW-1185">Reference proteome</keyword>
<dbReference type="PANTHER" id="PTHR43630">
    <property type="entry name" value="POLY-BETA-1,6-N-ACETYL-D-GLUCOSAMINE SYNTHASE"/>
    <property type="match status" value="1"/>
</dbReference>
<dbReference type="SUPFAM" id="SSF53448">
    <property type="entry name" value="Nucleotide-diphospho-sugar transferases"/>
    <property type="match status" value="1"/>
</dbReference>
<evidence type="ECO:0000256" key="1">
    <source>
        <dbReference type="ARBA" id="ARBA00006739"/>
    </source>
</evidence>
<dbReference type="AlphaFoldDB" id="A0A1Y6M882"/>
<keyword evidence="4" id="KW-1133">Transmembrane helix</keyword>
<dbReference type="InterPro" id="IPR029044">
    <property type="entry name" value="Nucleotide-diphossugar_trans"/>
</dbReference>
<gene>
    <name evidence="6" type="ORF">PAND9192_00582</name>
</gene>
<dbReference type="EC" id="2.4.1.-" evidence="6"/>
<dbReference type="EMBL" id="FYAJ01000001">
    <property type="protein sequence ID" value="SMY32732.1"/>
    <property type="molecule type" value="Genomic_DNA"/>
</dbReference>
<proteinExistence type="inferred from homology"/>
<evidence type="ECO:0000259" key="5">
    <source>
        <dbReference type="Pfam" id="PF00535"/>
    </source>
</evidence>
<evidence type="ECO:0000256" key="4">
    <source>
        <dbReference type="SAM" id="Phobius"/>
    </source>
</evidence>
<protein>
    <submittedName>
        <fullName evidence="6">Beta-monoglucosyldiacylglycerol synthase</fullName>
        <ecNumber evidence="6">2.4.1.-</ecNumber>
    </submittedName>
</protein>
<evidence type="ECO:0000256" key="2">
    <source>
        <dbReference type="ARBA" id="ARBA00022676"/>
    </source>
</evidence>
<dbReference type="Gene3D" id="3.90.550.10">
    <property type="entry name" value="Spore Coat Polysaccharide Biosynthesis Protein SpsA, Chain A"/>
    <property type="match status" value="1"/>
</dbReference>
<accession>A0A1Y6M882</accession>
<dbReference type="PANTHER" id="PTHR43630:SF1">
    <property type="entry name" value="POLY-BETA-1,6-N-ACETYL-D-GLUCOSAMINE SYNTHASE"/>
    <property type="match status" value="1"/>
</dbReference>
<feature type="transmembrane region" description="Helical" evidence="4">
    <location>
        <begin position="362"/>
        <end position="382"/>
    </location>
</feature>
<feature type="transmembrane region" description="Helical" evidence="4">
    <location>
        <begin position="6"/>
        <end position="31"/>
    </location>
</feature>
<keyword evidence="4" id="KW-0472">Membrane</keyword>
<keyword evidence="2 6" id="KW-0328">Glycosyltransferase</keyword>
<dbReference type="CDD" id="cd06439">
    <property type="entry name" value="CESA_like_1"/>
    <property type="match status" value="1"/>
</dbReference>
<dbReference type="GO" id="GO:0016757">
    <property type="term" value="F:glycosyltransferase activity"/>
    <property type="evidence" value="ECO:0007669"/>
    <property type="project" value="UniProtKB-KW"/>
</dbReference>
<name>A0A1Y6M882_9GAMM</name>
<comment type="similarity">
    <text evidence="1">Belongs to the glycosyltransferase 2 family.</text>
</comment>
<organism evidence="6 7">
    <name type="scientific">Photobacterium andalusiense</name>
    <dbReference type="NCBI Taxonomy" id="2204296"/>
    <lineage>
        <taxon>Bacteria</taxon>
        <taxon>Pseudomonadati</taxon>
        <taxon>Pseudomonadota</taxon>
        <taxon>Gammaproteobacteria</taxon>
        <taxon>Vibrionales</taxon>
        <taxon>Vibrionaceae</taxon>
        <taxon>Photobacterium</taxon>
    </lineage>
</organism>
<sequence length="394" mass="44537">MTTFLYIMTSVSIIAVIYHHALYPILLSWFAKRHPQKPLALTPRKFSKSSQDCTLPTVTIIIPAYNEALWIAEKIRNISYLDYPTDKLKVIIICDGCSDNTVEIANNTIQEALCSDTHIEIFPQLKNQGKVAVLNQFIPQYDSDIIALSDVSALISYDALLIAAKHFENSKIGVVNATYRLLTPSSVGERQYWDYQTKIKQQEATLGDSLGAHGAFYLFRSALFVPLDEDTINDDFILPMSIVEQGHHAIYDPTICAIELDYVDRRDDFSRRLRISAGNFQQLVRLFGLFNPKYKGTAFTFLSGKGLRITMPYFMLMAYIGSWLLISSPLFLVAFICQTLGYIVSLLGIMLPNIFSHKIFHVLAYLVAGHTANFIGGINYIFRKLIGPLNRVHK</sequence>
<dbReference type="RefSeq" id="WP_087852452.1">
    <property type="nucleotide sequence ID" value="NZ_FYAJ01000001.1"/>
</dbReference>
<evidence type="ECO:0000313" key="6">
    <source>
        <dbReference type="EMBL" id="SMY32732.1"/>
    </source>
</evidence>
<dbReference type="InterPro" id="IPR001173">
    <property type="entry name" value="Glyco_trans_2-like"/>
</dbReference>
<dbReference type="Pfam" id="PF00535">
    <property type="entry name" value="Glycos_transf_2"/>
    <property type="match status" value="1"/>
</dbReference>
<feature type="transmembrane region" description="Helical" evidence="4">
    <location>
        <begin position="332"/>
        <end position="355"/>
    </location>
</feature>
<feature type="domain" description="Glycosyltransferase 2-like" evidence="5">
    <location>
        <begin position="59"/>
        <end position="221"/>
    </location>
</feature>
<evidence type="ECO:0000313" key="7">
    <source>
        <dbReference type="Proteomes" id="UP000195719"/>
    </source>
</evidence>
<keyword evidence="4" id="KW-0812">Transmembrane</keyword>
<keyword evidence="3 6" id="KW-0808">Transferase</keyword>
<dbReference type="Proteomes" id="UP000195719">
    <property type="component" value="Unassembled WGS sequence"/>
</dbReference>